<reference evidence="2" key="1">
    <citation type="submission" date="2020-01" db="EMBL/GenBank/DDBJ databases">
        <authorList>
            <consortium name="DOE Joint Genome Institute"/>
            <person name="Haridas S."/>
            <person name="Albert R."/>
            <person name="Binder M."/>
            <person name="Bloem J."/>
            <person name="Labutti K."/>
            <person name="Salamov A."/>
            <person name="Andreopoulos B."/>
            <person name="Baker S.E."/>
            <person name="Barry K."/>
            <person name="Bills G."/>
            <person name="Bluhm B.H."/>
            <person name="Cannon C."/>
            <person name="Castanera R."/>
            <person name="Culley D.E."/>
            <person name="Daum C."/>
            <person name="Ezra D."/>
            <person name="Gonzalez J.B."/>
            <person name="Henrissat B."/>
            <person name="Kuo A."/>
            <person name="Liang C."/>
            <person name="Lipzen A."/>
            <person name="Lutzoni F."/>
            <person name="Magnuson J."/>
            <person name="Mondo S."/>
            <person name="Nolan M."/>
            <person name="Ohm R."/>
            <person name="Pangilinan J."/>
            <person name="Park H.-J."/>
            <person name="Ramirez L."/>
            <person name="Alfaro M."/>
            <person name="Sun H."/>
            <person name="Tritt A."/>
            <person name="Yoshinaga Y."/>
            <person name="Zwiers L.-H."/>
            <person name="Turgeon B.G."/>
            <person name="Goodwin S.B."/>
            <person name="Spatafora J.W."/>
            <person name="Crous P.W."/>
            <person name="Grigoriev I.V."/>
        </authorList>
    </citation>
    <scope>NUCLEOTIDE SEQUENCE</scope>
    <source>
        <strain evidence="2">CBS 394.84</strain>
    </source>
</reference>
<feature type="domain" description="Heterokaryon incompatibility" evidence="1">
    <location>
        <begin position="18"/>
        <end position="100"/>
    </location>
</feature>
<evidence type="ECO:0000259" key="1">
    <source>
        <dbReference type="Pfam" id="PF06985"/>
    </source>
</evidence>
<dbReference type="GeneID" id="63844583"/>
<feature type="non-terminal residue" evidence="2">
    <location>
        <position position="101"/>
    </location>
</feature>
<dbReference type="RefSeq" id="XP_040792701.1">
    <property type="nucleotide sequence ID" value="XM_040927330.1"/>
</dbReference>
<dbReference type="InterPro" id="IPR052895">
    <property type="entry name" value="HetReg/Transcr_Mod"/>
</dbReference>
<dbReference type="Pfam" id="PF06985">
    <property type="entry name" value="HET"/>
    <property type="match status" value="1"/>
</dbReference>
<organism evidence="2 3">
    <name type="scientific">Cucurbitaria berberidis CBS 394.84</name>
    <dbReference type="NCBI Taxonomy" id="1168544"/>
    <lineage>
        <taxon>Eukaryota</taxon>
        <taxon>Fungi</taxon>
        <taxon>Dikarya</taxon>
        <taxon>Ascomycota</taxon>
        <taxon>Pezizomycotina</taxon>
        <taxon>Dothideomycetes</taxon>
        <taxon>Pleosporomycetidae</taxon>
        <taxon>Pleosporales</taxon>
        <taxon>Pleosporineae</taxon>
        <taxon>Cucurbitariaceae</taxon>
        <taxon>Cucurbitaria</taxon>
    </lineage>
</organism>
<proteinExistence type="predicted"/>
<dbReference type="PANTHER" id="PTHR24148:SF64">
    <property type="entry name" value="HETEROKARYON INCOMPATIBILITY DOMAIN-CONTAINING PROTEIN"/>
    <property type="match status" value="1"/>
</dbReference>
<keyword evidence="3" id="KW-1185">Reference proteome</keyword>
<dbReference type="Proteomes" id="UP000800039">
    <property type="component" value="Unassembled WGS sequence"/>
</dbReference>
<dbReference type="AlphaFoldDB" id="A0A9P4GPA1"/>
<accession>A0A9P4GPA1</accession>
<dbReference type="OrthoDB" id="2157530at2759"/>
<evidence type="ECO:0000313" key="3">
    <source>
        <dbReference type="Proteomes" id="UP000800039"/>
    </source>
</evidence>
<gene>
    <name evidence="2" type="ORF">K460DRAFT_243816</name>
</gene>
<dbReference type="InterPro" id="IPR010730">
    <property type="entry name" value="HET"/>
</dbReference>
<sequence>MIHCELIIVSLEDVAGDFAALSYVWGSPSNRERITVNGTDVPATMNLEAALRRVRNTEKVELLWVDAICINQTDIVEKNIQVMRMKEIYTKSARVLVWIGD</sequence>
<protein>
    <submittedName>
        <fullName evidence="2">Heterokaryon incompatibility</fullName>
    </submittedName>
</protein>
<evidence type="ECO:0000313" key="2">
    <source>
        <dbReference type="EMBL" id="KAF1850138.1"/>
    </source>
</evidence>
<dbReference type="PANTHER" id="PTHR24148">
    <property type="entry name" value="ANKYRIN REPEAT DOMAIN-CONTAINING PROTEIN 39 HOMOLOG-RELATED"/>
    <property type="match status" value="1"/>
</dbReference>
<dbReference type="EMBL" id="ML976614">
    <property type="protein sequence ID" value="KAF1850138.1"/>
    <property type="molecule type" value="Genomic_DNA"/>
</dbReference>
<comment type="caution">
    <text evidence="2">The sequence shown here is derived from an EMBL/GenBank/DDBJ whole genome shotgun (WGS) entry which is preliminary data.</text>
</comment>
<name>A0A9P4GPA1_9PLEO</name>